<dbReference type="AlphaFoldDB" id="A0A1F7RP40"/>
<dbReference type="Proteomes" id="UP000178797">
    <property type="component" value="Unassembled WGS sequence"/>
</dbReference>
<dbReference type="PANTHER" id="PTHR42967">
    <property type="entry name" value="METAL DEPENDENT HYDROLASE"/>
    <property type="match status" value="1"/>
</dbReference>
<protein>
    <recommendedName>
        <fullName evidence="3">MBL fold metallo-hydrolase</fullName>
    </recommendedName>
</protein>
<dbReference type="EMBL" id="MGDE01000262">
    <property type="protein sequence ID" value="OGL42667.1"/>
    <property type="molecule type" value="Genomic_DNA"/>
</dbReference>
<name>A0A1F7RP40_9BACT</name>
<comment type="caution">
    <text evidence="1">The sequence shown here is derived from an EMBL/GenBank/DDBJ whole genome shotgun (WGS) entry which is preliminary data.</text>
</comment>
<reference evidence="1 2" key="1">
    <citation type="journal article" date="2016" name="Nat. Commun.">
        <title>Thousands of microbial genomes shed light on interconnected biogeochemical processes in an aquifer system.</title>
        <authorList>
            <person name="Anantharaman K."/>
            <person name="Brown C.T."/>
            <person name="Hug L.A."/>
            <person name="Sharon I."/>
            <person name="Castelle C.J."/>
            <person name="Probst A.J."/>
            <person name="Thomas B.C."/>
            <person name="Singh A."/>
            <person name="Wilkins M.J."/>
            <person name="Karaoz U."/>
            <person name="Brodie E.L."/>
            <person name="Williams K.H."/>
            <person name="Hubbard S.S."/>
            <person name="Banfield J.F."/>
        </authorList>
    </citation>
    <scope>NUCLEOTIDE SEQUENCE [LARGE SCALE GENOMIC DNA]</scope>
</reference>
<dbReference type="InterPro" id="IPR036866">
    <property type="entry name" value="RibonucZ/Hydroxyglut_hydro"/>
</dbReference>
<dbReference type="PANTHER" id="PTHR42967:SF1">
    <property type="entry name" value="MBL FOLD METALLO-HYDROLASE"/>
    <property type="match status" value="1"/>
</dbReference>
<evidence type="ECO:0008006" key="3">
    <source>
        <dbReference type="Google" id="ProtNLM"/>
    </source>
</evidence>
<proteinExistence type="predicted"/>
<organism evidence="1 2">
    <name type="scientific">Candidatus Schekmanbacteria bacterium RBG_16_38_10</name>
    <dbReference type="NCBI Taxonomy" id="1817879"/>
    <lineage>
        <taxon>Bacteria</taxon>
        <taxon>Candidatus Schekmaniibacteriota</taxon>
    </lineage>
</organism>
<dbReference type="SUPFAM" id="SSF56281">
    <property type="entry name" value="Metallo-hydrolase/oxidoreductase"/>
    <property type="match status" value="1"/>
</dbReference>
<gene>
    <name evidence="1" type="ORF">A2W05_00710</name>
</gene>
<dbReference type="Pfam" id="PF13483">
    <property type="entry name" value="Lactamase_B_3"/>
    <property type="match status" value="1"/>
</dbReference>
<accession>A0A1F7RP40</accession>
<evidence type="ECO:0000313" key="1">
    <source>
        <dbReference type="EMBL" id="OGL42667.1"/>
    </source>
</evidence>
<dbReference type="Gene3D" id="3.60.15.10">
    <property type="entry name" value="Ribonuclease Z/Hydroxyacylglutathione hydrolase-like"/>
    <property type="match status" value="1"/>
</dbReference>
<evidence type="ECO:0000313" key="2">
    <source>
        <dbReference type="Proteomes" id="UP000178797"/>
    </source>
</evidence>
<sequence>MKIKWYGHSSFLITSKDGTKIILDPYEPNGYDGAIGYGPINDIADITLASHDHADHGYVKGLKGSPRIVNKDGETKVENIIFKGIKAFHDTEKGTQRGNIIIFRFEVDGISVCHLGDLGEHLSDKEAEELKPVDLLLIPVGGFFTIDSNVATQTIEKLKPAIAIPMHYKTDKCGFPLAYVDEFLKDKKNVRRAGTSEIELTKASLPSKTEIVILEHAL</sequence>